<evidence type="ECO:0000256" key="6">
    <source>
        <dbReference type="ARBA" id="ARBA00022840"/>
    </source>
</evidence>
<dbReference type="SFLD" id="SFLDS00003">
    <property type="entry name" value="Haloacid_Dehalogenase"/>
    <property type="match status" value="1"/>
</dbReference>
<evidence type="ECO:0000256" key="1">
    <source>
        <dbReference type="ARBA" id="ARBA00004141"/>
    </source>
</evidence>
<dbReference type="GO" id="GO:0005524">
    <property type="term" value="F:ATP binding"/>
    <property type="evidence" value="ECO:0007669"/>
    <property type="project" value="UniProtKB-UniRule"/>
</dbReference>
<dbReference type="AlphaFoldDB" id="A0A7S3LVN7"/>
<feature type="binding site" evidence="13">
    <location>
        <position position="30"/>
    </location>
    <ligand>
        <name>ATP</name>
        <dbReference type="ChEBI" id="CHEBI:30616"/>
    </ligand>
</feature>
<protein>
    <recommendedName>
        <fullName evidence="15">Phospholipid-transporting ATPase</fullName>
        <ecNumber evidence="15">7.6.2.1</ecNumber>
    </recommendedName>
</protein>
<feature type="binding site" evidence="14">
    <location>
        <position position="467"/>
    </location>
    <ligand>
        <name>Mg(2+)</name>
        <dbReference type="ChEBI" id="CHEBI:18420"/>
    </ligand>
</feature>
<evidence type="ECO:0000256" key="4">
    <source>
        <dbReference type="ARBA" id="ARBA00022723"/>
    </source>
</evidence>
<feature type="binding site" evidence="13">
    <location>
        <position position="441"/>
    </location>
    <ligand>
        <name>ATP</name>
        <dbReference type="ChEBI" id="CHEBI:30616"/>
    </ligand>
</feature>
<evidence type="ECO:0000256" key="16">
    <source>
        <dbReference type="SAM" id="MobiDB-lite"/>
    </source>
</evidence>
<evidence type="ECO:0000256" key="8">
    <source>
        <dbReference type="ARBA" id="ARBA00022967"/>
    </source>
</evidence>
<dbReference type="GO" id="GO:0016887">
    <property type="term" value="F:ATP hydrolysis activity"/>
    <property type="evidence" value="ECO:0007669"/>
    <property type="project" value="InterPro"/>
</dbReference>
<keyword evidence="5 13" id="KW-0547">Nucleotide-binding</keyword>
<dbReference type="GO" id="GO:0005886">
    <property type="term" value="C:plasma membrane"/>
    <property type="evidence" value="ECO:0007669"/>
    <property type="project" value="TreeGrafter"/>
</dbReference>
<comment type="subcellular location">
    <subcellularLocation>
        <location evidence="1 15">Membrane</location>
        <topology evidence="1 15">Multi-pass membrane protein</topology>
    </subcellularLocation>
</comment>
<keyword evidence="10 15" id="KW-0472">Membrane</keyword>
<dbReference type="SUPFAM" id="SSF56784">
    <property type="entry name" value="HAD-like"/>
    <property type="match status" value="1"/>
</dbReference>
<dbReference type="InterPro" id="IPR044492">
    <property type="entry name" value="P_typ_ATPase_HD_dom"/>
</dbReference>
<evidence type="ECO:0000256" key="13">
    <source>
        <dbReference type="PIRSR" id="PIRSR606539-2"/>
    </source>
</evidence>
<dbReference type="Gene3D" id="3.40.1110.10">
    <property type="entry name" value="Calcium-transporting ATPase, cytoplasmic domain N"/>
    <property type="match status" value="1"/>
</dbReference>
<evidence type="ECO:0000256" key="7">
    <source>
        <dbReference type="ARBA" id="ARBA00022842"/>
    </source>
</evidence>
<comment type="similarity">
    <text evidence="2 15">Belongs to the cation transport ATPase (P-type) (TC 3.A.3) family. Type IV subfamily.</text>
</comment>
<dbReference type="SFLD" id="SFLDF00027">
    <property type="entry name" value="p-type_atpase"/>
    <property type="match status" value="1"/>
</dbReference>
<feature type="binding site" evidence="13">
    <location>
        <position position="256"/>
    </location>
    <ligand>
        <name>ATP</name>
        <dbReference type="ChEBI" id="CHEBI:30616"/>
    </ligand>
</feature>
<keyword evidence="7 14" id="KW-0460">Magnesium</keyword>
<feature type="binding site" evidence="14">
    <location>
        <position position="30"/>
    </location>
    <ligand>
        <name>Mg(2+)</name>
        <dbReference type="ChEBI" id="CHEBI:18420"/>
    </ligand>
</feature>
<dbReference type="SUPFAM" id="SSF81665">
    <property type="entry name" value="Calcium ATPase, transmembrane domain M"/>
    <property type="match status" value="1"/>
</dbReference>
<dbReference type="SUPFAM" id="SSF81660">
    <property type="entry name" value="Metal cation-transporting ATPase, ATP-binding domain N"/>
    <property type="match status" value="1"/>
</dbReference>
<feature type="transmembrane region" description="Helical" evidence="15">
    <location>
        <begin position="668"/>
        <end position="690"/>
    </location>
</feature>
<evidence type="ECO:0000256" key="11">
    <source>
        <dbReference type="ARBA" id="ARBA00034036"/>
    </source>
</evidence>
<proteinExistence type="inferred from homology"/>
<feature type="transmembrane region" description="Helical" evidence="15">
    <location>
        <begin position="696"/>
        <end position="723"/>
    </location>
</feature>
<evidence type="ECO:0000256" key="15">
    <source>
        <dbReference type="RuleBase" id="RU362033"/>
    </source>
</evidence>
<dbReference type="PROSITE" id="PS00154">
    <property type="entry name" value="ATPASE_E1_E2"/>
    <property type="match status" value="1"/>
</dbReference>
<feature type="active site" description="4-aspartylphosphate intermediate" evidence="12">
    <location>
        <position position="30"/>
    </location>
</feature>
<feature type="binding site" evidence="13">
    <location>
        <position position="466"/>
    </location>
    <ligand>
        <name>ATP</name>
        <dbReference type="ChEBI" id="CHEBI:30616"/>
    </ligand>
</feature>
<feature type="binding site" evidence="13">
    <location>
        <position position="467"/>
    </location>
    <ligand>
        <name>ATP</name>
        <dbReference type="ChEBI" id="CHEBI:30616"/>
    </ligand>
</feature>
<evidence type="ECO:0000256" key="5">
    <source>
        <dbReference type="ARBA" id="ARBA00022741"/>
    </source>
</evidence>
<dbReference type="Pfam" id="PF16212">
    <property type="entry name" value="PhoLip_ATPase_C"/>
    <property type="match status" value="1"/>
</dbReference>
<feature type="region of interest" description="Disordered" evidence="16">
    <location>
        <begin position="796"/>
        <end position="823"/>
    </location>
</feature>
<feature type="binding site" evidence="13">
    <location>
        <position position="336"/>
    </location>
    <ligand>
        <name>ATP</name>
        <dbReference type="ChEBI" id="CHEBI:30616"/>
    </ligand>
</feature>
<dbReference type="InterPro" id="IPR023214">
    <property type="entry name" value="HAD_sf"/>
</dbReference>
<dbReference type="GO" id="GO:0045332">
    <property type="term" value="P:phospholipid translocation"/>
    <property type="evidence" value="ECO:0007669"/>
    <property type="project" value="TreeGrafter"/>
</dbReference>
<dbReference type="FunFam" id="3.40.50.1000:FF:000001">
    <property type="entry name" value="Phospholipid-transporting ATPase IC"/>
    <property type="match status" value="1"/>
</dbReference>
<evidence type="ECO:0000256" key="2">
    <source>
        <dbReference type="ARBA" id="ARBA00008109"/>
    </source>
</evidence>
<dbReference type="FunFam" id="3.40.50.1000:FF:000014">
    <property type="entry name" value="Phospholipid-transporting ATPase"/>
    <property type="match status" value="1"/>
</dbReference>
<feature type="binding site" evidence="13">
    <location>
        <position position="337"/>
    </location>
    <ligand>
        <name>ATP</name>
        <dbReference type="ChEBI" id="CHEBI:30616"/>
    </ligand>
</feature>
<feature type="transmembrane region" description="Helical" evidence="15">
    <location>
        <begin position="524"/>
        <end position="544"/>
    </location>
</feature>
<evidence type="ECO:0000256" key="12">
    <source>
        <dbReference type="PIRSR" id="PIRSR606539-1"/>
    </source>
</evidence>
<dbReference type="PANTHER" id="PTHR24092">
    <property type="entry name" value="PROBABLE PHOSPHOLIPID-TRANSPORTING ATPASE"/>
    <property type="match status" value="1"/>
</dbReference>
<feature type="binding site" evidence="14">
    <location>
        <position position="463"/>
    </location>
    <ligand>
        <name>Mg(2+)</name>
        <dbReference type="ChEBI" id="CHEBI:18420"/>
    </ligand>
</feature>
<feature type="binding site" evidence="14">
    <location>
        <position position="32"/>
    </location>
    <ligand>
        <name>Mg(2+)</name>
        <dbReference type="ChEBI" id="CHEBI:18420"/>
    </ligand>
</feature>
<dbReference type="InterPro" id="IPR036412">
    <property type="entry name" value="HAD-like_sf"/>
</dbReference>
<feature type="binding site" evidence="13">
    <location>
        <position position="32"/>
    </location>
    <ligand>
        <name>ATP</name>
        <dbReference type="ChEBI" id="CHEBI:30616"/>
    </ligand>
</feature>
<feature type="binding site" evidence="13">
    <location>
        <position position="338"/>
    </location>
    <ligand>
        <name>ATP</name>
        <dbReference type="ChEBI" id="CHEBI:30616"/>
    </ligand>
</feature>
<reference evidence="18" key="1">
    <citation type="submission" date="2021-01" db="EMBL/GenBank/DDBJ databases">
        <authorList>
            <person name="Corre E."/>
            <person name="Pelletier E."/>
            <person name="Niang G."/>
            <person name="Scheremetjew M."/>
            <person name="Finn R."/>
            <person name="Kale V."/>
            <person name="Holt S."/>
            <person name="Cochrane G."/>
            <person name="Meng A."/>
            <person name="Brown T."/>
            <person name="Cohen L."/>
        </authorList>
    </citation>
    <scope>NUCLEOTIDE SEQUENCE</scope>
    <source>
        <strain evidence="18">NIES-2562</strain>
    </source>
</reference>
<evidence type="ECO:0000256" key="9">
    <source>
        <dbReference type="ARBA" id="ARBA00022989"/>
    </source>
</evidence>
<name>A0A7S3LVN7_9EUKA</name>
<keyword evidence="8 15" id="KW-1278">Translocase</keyword>
<feature type="binding site" evidence="13">
    <location>
        <position position="221"/>
    </location>
    <ligand>
        <name>ATP</name>
        <dbReference type="ChEBI" id="CHEBI:30616"/>
    </ligand>
</feature>
<keyword evidence="6 13" id="KW-0067">ATP-binding</keyword>
<comment type="catalytic activity">
    <reaction evidence="11 15">
        <text>ATP + H2O + phospholipidSide 1 = ADP + phosphate + phospholipidSide 2.</text>
        <dbReference type="EC" id="7.6.2.1"/>
    </reaction>
</comment>
<keyword evidence="4 14" id="KW-0479">Metal-binding</keyword>
<feature type="binding site" evidence="13">
    <location>
        <position position="156"/>
    </location>
    <ligand>
        <name>ATP</name>
        <dbReference type="ChEBI" id="CHEBI:30616"/>
    </ligand>
</feature>
<dbReference type="NCBIfam" id="TIGR01652">
    <property type="entry name" value="ATPase-Plipid"/>
    <property type="match status" value="1"/>
</dbReference>
<dbReference type="InterPro" id="IPR001757">
    <property type="entry name" value="P_typ_ATPase"/>
</dbReference>
<dbReference type="PRINTS" id="PR00119">
    <property type="entry name" value="CATATPASE"/>
</dbReference>
<evidence type="ECO:0000256" key="10">
    <source>
        <dbReference type="ARBA" id="ARBA00023136"/>
    </source>
</evidence>
<dbReference type="InterPro" id="IPR023299">
    <property type="entry name" value="ATPase_P-typ_cyto_dom_N"/>
</dbReference>
<comment type="cofactor">
    <cofactor evidence="14">
        <name>Mg(2+)</name>
        <dbReference type="ChEBI" id="CHEBI:18420"/>
    </cofactor>
</comment>
<feature type="binding site" evidence="13">
    <location>
        <position position="31"/>
    </location>
    <ligand>
        <name>ATP</name>
        <dbReference type="ChEBI" id="CHEBI:30616"/>
    </ligand>
</feature>
<dbReference type="NCBIfam" id="TIGR01494">
    <property type="entry name" value="ATPase_P-type"/>
    <property type="match status" value="1"/>
</dbReference>
<feature type="domain" description="P-type ATPase C-terminal" evidence="17">
    <location>
        <begin position="489"/>
        <end position="736"/>
    </location>
</feature>
<feature type="transmembrane region" description="Helical" evidence="15">
    <location>
        <begin position="556"/>
        <end position="573"/>
    </location>
</feature>
<keyword evidence="9 15" id="KW-1133">Transmembrane helix</keyword>
<evidence type="ECO:0000256" key="14">
    <source>
        <dbReference type="PIRSR" id="PIRSR606539-3"/>
    </source>
</evidence>
<organism evidence="18">
    <name type="scientific">Palpitomonas bilix</name>
    <dbReference type="NCBI Taxonomy" id="652834"/>
    <lineage>
        <taxon>Eukaryota</taxon>
        <taxon>Eukaryota incertae sedis</taxon>
    </lineage>
</organism>
<dbReference type="SFLD" id="SFLDG00002">
    <property type="entry name" value="C1.7:_P-type_atpase_like"/>
    <property type="match status" value="1"/>
</dbReference>
<dbReference type="InterPro" id="IPR006539">
    <property type="entry name" value="P-type_ATPase_IV"/>
</dbReference>
<dbReference type="GO" id="GO:0000287">
    <property type="term" value="F:magnesium ion binding"/>
    <property type="evidence" value="ECO:0007669"/>
    <property type="project" value="UniProtKB-UniRule"/>
</dbReference>
<feature type="binding site" evidence="13">
    <location>
        <position position="435"/>
    </location>
    <ligand>
        <name>ATP</name>
        <dbReference type="ChEBI" id="CHEBI:30616"/>
    </ligand>
</feature>
<gene>
    <name evidence="18" type="ORF">PBIL07802_LOCUS28845</name>
</gene>
<dbReference type="InterPro" id="IPR018303">
    <property type="entry name" value="ATPase_P-typ_P_site"/>
</dbReference>
<evidence type="ECO:0000313" key="18">
    <source>
        <dbReference type="EMBL" id="CAE0266505.1"/>
    </source>
</evidence>
<dbReference type="InterPro" id="IPR032630">
    <property type="entry name" value="P_typ_ATPase_c"/>
</dbReference>
<feature type="compositionally biased region" description="Basic and acidic residues" evidence="16">
    <location>
        <begin position="796"/>
        <end position="816"/>
    </location>
</feature>
<dbReference type="GO" id="GO:0140326">
    <property type="term" value="F:ATPase-coupled intramembrane lipid transporter activity"/>
    <property type="evidence" value="ECO:0007669"/>
    <property type="project" value="UniProtKB-EC"/>
</dbReference>
<dbReference type="PANTHER" id="PTHR24092:SF150">
    <property type="entry name" value="PHOSPHOLIPID-TRANSPORTING ATPASE"/>
    <property type="match status" value="1"/>
</dbReference>
<feature type="binding site" evidence="13">
    <location>
        <position position="198"/>
    </location>
    <ligand>
        <name>ATP</name>
        <dbReference type="ChEBI" id="CHEBI:30616"/>
    </ligand>
</feature>
<feature type="transmembrane region" description="Helical" evidence="15">
    <location>
        <begin position="603"/>
        <end position="625"/>
    </location>
</feature>
<sequence length="823" mass="91260">MYYEEKDAPCLCRTSNLNEDLGQIEYIFSDKTGTLTRNEMEFRKCAINGKVYGFGTTEIGEAAMKAAASSGQVVNNSDGEEDASHLANIEEAQYEIDRRIHFDDPRLLARLNSMDAKDEDDKVLINEFLTLLSVCHTVIPEVKEGQLCYQAASPDEGALVSAARCLGYKFNRQLPGGKIEVLVRGNPVEYEILGVNEFNSTRKRMSVICRCPDGSVTLYCKGADNIIFERLLPTIEKRTTDKLTGQLETFGSEGLRTLVLAKRVLSPSEFADWKAKFDEASTSLTDREEKLMDIAEEIEKDMELVGATAIEDKLQAGVPDAIANLASGGLKIWVLTGDKQETAINIGYACNLLNNNMEKMIINEDDPAAAESIINQQLAALSEHRGKTLEHLSLIIDGPTLTKISEEDDCRAEDRKIKPKLLELAKMCKAVVACRVSPSQKAEIVSLVKNGVKPEPLTLSIGDGANDVTMIQTAHVGIGISGNEGMQAVNNSDYAIAQFRYLERLLLVHGRNNYKRAARAINYIFYKNVMNTLVLFLFCFFNGFSGSSLYESLTSAAYNVVWTSLPVIVLGIIDKDVSPKHALESPLLYKVGQWKLDFSVPLFVKWVFNALIHACIIYFFSMFIFNTSAISSAMTGNGLYIFGTMTYASVVITVNYKIALETFSFTLAMHIVTWGSILVFLLVVVVYSVLPISNDFAYIGVVLMTLGGFWMAIILVPVTACLIDYTHNYIKQAYFPDPQNIVRERAMKRKERKFVDGDTPRSSFKVVASTKDFSSATPHIASTIGGRRATLEHHTGFDYSHPERSTSFDPDAEKRHSGTPSVI</sequence>
<accession>A0A7S3LVN7</accession>
<feature type="transmembrane region" description="Helical" evidence="15">
    <location>
        <begin position="637"/>
        <end position="656"/>
    </location>
</feature>
<dbReference type="Gene3D" id="3.40.50.1000">
    <property type="entry name" value="HAD superfamily/HAD-like"/>
    <property type="match status" value="1"/>
</dbReference>
<evidence type="ECO:0000259" key="17">
    <source>
        <dbReference type="Pfam" id="PF16212"/>
    </source>
</evidence>
<keyword evidence="3 15" id="KW-0812">Transmembrane</keyword>
<dbReference type="EMBL" id="HBIB01044203">
    <property type="protein sequence ID" value="CAE0266505.1"/>
    <property type="molecule type" value="Transcribed_RNA"/>
</dbReference>
<evidence type="ECO:0000256" key="3">
    <source>
        <dbReference type="ARBA" id="ARBA00022692"/>
    </source>
</evidence>
<dbReference type="InterPro" id="IPR023298">
    <property type="entry name" value="ATPase_P-typ_TM_dom_sf"/>
</dbReference>
<dbReference type="Pfam" id="PF13246">
    <property type="entry name" value="Cation_ATPase"/>
    <property type="match status" value="1"/>
</dbReference>
<dbReference type="EC" id="7.6.2.1" evidence="15"/>